<proteinExistence type="predicted"/>
<sequence length="45" mass="5204">MDSSSLAHTKWKCQYHSIYTEVQTESFVRENKGGCTRNINKALQI</sequence>
<name>A0A1H7BN47_9FIRM</name>
<evidence type="ECO:0000313" key="1">
    <source>
        <dbReference type="EMBL" id="SEJ78666.1"/>
    </source>
</evidence>
<protein>
    <submittedName>
        <fullName evidence="1">Uncharacterized protein</fullName>
    </submittedName>
</protein>
<evidence type="ECO:0000313" key="2">
    <source>
        <dbReference type="Proteomes" id="UP000199662"/>
    </source>
</evidence>
<gene>
    <name evidence="1" type="ORF">SAMN05660742_11714</name>
</gene>
<dbReference type="AlphaFoldDB" id="A0A1H7BN47"/>
<keyword evidence="2" id="KW-1185">Reference proteome</keyword>
<organism evidence="1 2">
    <name type="scientific">Propionispira arboris</name>
    <dbReference type="NCBI Taxonomy" id="84035"/>
    <lineage>
        <taxon>Bacteria</taxon>
        <taxon>Bacillati</taxon>
        <taxon>Bacillota</taxon>
        <taxon>Negativicutes</taxon>
        <taxon>Selenomonadales</taxon>
        <taxon>Selenomonadaceae</taxon>
        <taxon>Propionispira</taxon>
    </lineage>
</organism>
<reference evidence="1 2" key="1">
    <citation type="submission" date="2016-10" db="EMBL/GenBank/DDBJ databases">
        <authorList>
            <person name="de Groot N.N."/>
        </authorList>
    </citation>
    <scope>NUCLEOTIDE SEQUENCE [LARGE SCALE GENOMIC DNA]</scope>
    <source>
        <strain evidence="1 2">DSM 2179</strain>
    </source>
</reference>
<dbReference type="Proteomes" id="UP000199662">
    <property type="component" value="Unassembled WGS sequence"/>
</dbReference>
<accession>A0A1H7BN47</accession>
<dbReference type="EMBL" id="FNZK01000017">
    <property type="protein sequence ID" value="SEJ78666.1"/>
    <property type="molecule type" value="Genomic_DNA"/>
</dbReference>